<dbReference type="EMBL" id="JADCNM010000005">
    <property type="protein sequence ID" value="KAG0483368.1"/>
    <property type="molecule type" value="Genomic_DNA"/>
</dbReference>
<dbReference type="Pfam" id="PF17766">
    <property type="entry name" value="fn3_6"/>
    <property type="match status" value="1"/>
</dbReference>
<dbReference type="Gene3D" id="3.40.50.200">
    <property type="entry name" value="Peptidase S8/S53 domain"/>
    <property type="match status" value="1"/>
</dbReference>
<dbReference type="GO" id="GO:0006508">
    <property type="term" value="P:proteolysis"/>
    <property type="evidence" value="ECO:0007669"/>
    <property type="project" value="InterPro"/>
</dbReference>
<evidence type="ECO:0000313" key="6">
    <source>
        <dbReference type="EMBL" id="KAG0483368.1"/>
    </source>
</evidence>
<dbReference type="InterPro" id="IPR000209">
    <property type="entry name" value="Peptidase_S8/S53_dom"/>
</dbReference>
<dbReference type="InterPro" id="IPR036852">
    <property type="entry name" value="Peptidase_S8/S53_dom_sf"/>
</dbReference>
<gene>
    <name evidence="6" type="ORF">HPP92_011452</name>
</gene>
<dbReference type="Gene3D" id="2.60.40.2310">
    <property type="match status" value="1"/>
</dbReference>
<dbReference type="Proteomes" id="UP000639772">
    <property type="component" value="Unassembled WGS sequence"/>
</dbReference>
<evidence type="ECO:0000256" key="2">
    <source>
        <dbReference type="ARBA" id="ARBA00022729"/>
    </source>
</evidence>
<keyword evidence="2" id="KW-0732">Signal</keyword>
<dbReference type="GO" id="GO:0004252">
    <property type="term" value="F:serine-type endopeptidase activity"/>
    <property type="evidence" value="ECO:0007669"/>
    <property type="project" value="InterPro"/>
</dbReference>
<name>A0A835V3I4_VANPL</name>
<dbReference type="SUPFAM" id="SSF52743">
    <property type="entry name" value="Subtilisin-like"/>
    <property type="match status" value="1"/>
</dbReference>
<feature type="domain" description="Peptidase S8/S53" evidence="4">
    <location>
        <begin position="1"/>
        <end position="58"/>
    </location>
</feature>
<dbReference type="OrthoDB" id="640735at2759"/>
<protein>
    <submittedName>
        <fullName evidence="6">Uncharacterized protein</fullName>
    </submittedName>
</protein>
<dbReference type="PROSITE" id="PS51892">
    <property type="entry name" value="SUBTILASE"/>
    <property type="match status" value="1"/>
</dbReference>
<dbReference type="Pfam" id="PF00082">
    <property type="entry name" value="Peptidase_S8"/>
    <property type="match status" value="1"/>
</dbReference>
<comment type="caution">
    <text evidence="3">Lacks conserved residue(s) required for the propagation of feature annotation.</text>
</comment>
<dbReference type="InterPro" id="IPR041469">
    <property type="entry name" value="Subtilisin-like_FN3"/>
</dbReference>
<evidence type="ECO:0000313" key="7">
    <source>
        <dbReference type="Proteomes" id="UP000639772"/>
    </source>
</evidence>
<dbReference type="AlphaFoldDB" id="A0A835V3I4"/>
<comment type="similarity">
    <text evidence="1 3">Belongs to the peptidase S8 family.</text>
</comment>
<organism evidence="6 7">
    <name type="scientific">Vanilla planifolia</name>
    <name type="common">Vanilla</name>
    <dbReference type="NCBI Taxonomy" id="51239"/>
    <lineage>
        <taxon>Eukaryota</taxon>
        <taxon>Viridiplantae</taxon>
        <taxon>Streptophyta</taxon>
        <taxon>Embryophyta</taxon>
        <taxon>Tracheophyta</taxon>
        <taxon>Spermatophyta</taxon>
        <taxon>Magnoliopsida</taxon>
        <taxon>Liliopsida</taxon>
        <taxon>Asparagales</taxon>
        <taxon>Orchidaceae</taxon>
        <taxon>Vanilloideae</taxon>
        <taxon>Vanilleae</taxon>
        <taxon>Vanilla</taxon>
    </lineage>
</organism>
<evidence type="ECO:0000259" key="4">
    <source>
        <dbReference type="Pfam" id="PF00082"/>
    </source>
</evidence>
<evidence type="ECO:0000259" key="5">
    <source>
        <dbReference type="Pfam" id="PF17766"/>
    </source>
</evidence>
<sequence length="217" mass="23008">MAAPHVSGVAALLKKLHPDWSPAAIKSAIMTSALTVDRDGNPITDDASGKPASIFAVGAGHVNPPSARDPGLVYNASTEDYIPYLCGLKGYTTLKVRKIVKMPVICKEKKGAEEVNYPAIQVAMGAATNKSVTRNVTNVGEASSSYTADVVEPTGVKVKVNPTTLQFTSFGEEQSFVVQLNLVGTKPLGKKEVRVGRLKWVSDKNKNEVSSPIVVTS</sequence>
<reference evidence="6 7" key="1">
    <citation type="journal article" date="2020" name="Nat. Food">
        <title>A phased Vanilla planifolia genome enables genetic improvement of flavour and production.</title>
        <authorList>
            <person name="Hasing T."/>
            <person name="Tang H."/>
            <person name="Brym M."/>
            <person name="Khazi F."/>
            <person name="Huang T."/>
            <person name="Chambers A.H."/>
        </authorList>
    </citation>
    <scope>NUCLEOTIDE SEQUENCE [LARGE SCALE GENOMIC DNA]</scope>
    <source>
        <tissue evidence="6">Leaf</tissue>
    </source>
</reference>
<evidence type="ECO:0000256" key="3">
    <source>
        <dbReference type="PROSITE-ProRule" id="PRU01240"/>
    </source>
</evidence>
<proteinExistence type="inferred from homology"/>
<comment type="caution">
    <text evidence="6">The sequence shown here is derived from an EMBL/GenBank/DDBJ whole genome shotgun (WGS) entry which is preliminary data.</text>
</comment>
<feature type="domain" description="Subtilisin-like protease fibronectin type-III" evidence="5">
    <location>
        <begin position="115"/>
        <end position="215"/>
    </location>
</feature>
<dbReference type="InterPro" id="IPR045051">
    <property type="entry name" value="SBT"/>
</dbReference>
<dbReference type="PANTHER" id="PTHR10795">
    <property type="entry name" value="PROPROTEIN CONVERTASE SUBTILISIN/KEXIN"/>
    <property type="match status" value="1"/>
</dbReference>
<accession>A0A835V3I4</accession>
<evidence type="ECO:0000256" key="1">
    <source>
        <dbReference type="ARBA" id="ARBA00011073"/>
    </source>
</evidence>